<feature type="compositionally biased region" description="Basic and acidic residues" evidence="1">
    <location>
        <begin position="80"/>
        <end position="104"/>
    </location>
</feature>
<evidence type="ECO:0000313" key="3">
    <source>
        <dbReference type="Proteomes" id="UP001168146"/>
    </source>
</evidence>
<dbReference type="AlphaFoldDB" id="A0AAN6FS51"/>
<evidence type="ECO:0000313" key="2">
    <source>
        <dbReference type="EMBL" id="KAK0323229.1"/>
    </source>
</evidence>
<feature type="region of interest" description="Disordered" evidence="1">
    <location>
        <begin position="79"/>
        <end position="107"/>
    </location>
</feature>
<reference evidence="2" key="1">
    <citation type="submission" date="2021-12" db="EMBL/GenBank/DDBJ databases">
        <title>Black yeast isolated from Biological Soil Crust.</title>
        <authorList>
            <person name="Kurbessoian T."/>
        </authorList>
    </citation>
    <scope>NUCLEOTIDE SEQUENCE</scope>
    <source>
        <strain evidence="2">CCFEE 5208</strain>
    </source>
</reference>
<feature type="compositionally biased region" description="Basic and acidic residues" evidence="1">
    <location>
        <begin position="195"/>
        <end position="205"/>
    </location>
</feature>
<gene>
    <name evidence="2" type="ORF">LTR82_005589</name>
</gene>
<dbReference type="Proteomes" id="UP001168146">
    <property type="component" value="Unassembled WGS sequence"/>
</dbReference>
<proteinExistence type="predicted"/>
<sequence>MSYARARALRSLQSTLRSSRGARAIPRISGTRVAVGRRYASGEGGGHGHSEPSSDIPWAAGAIAVTIPSCWYLWPTSHADSGHHDAHGEHEHEEEGEGGEDHSGGDSIVPKAVAEALPEGVEKAVPDAVHNTSGESGDGEEGGDGGEDHSGGDSVVPKSVAEALPEGVEMAVPDAVHNTSDGNSDEGEGSAESGVDSKEDSHAAKGDAAARNSTEQKQTAKATDKASGSQGEGQDTGSVTPSEAAEPKDGGSDSGVGKGKMSSDSAGAGGETRKREPDSKGGFKKRIDSGLQKDIGGTDQQVDEDGSDKAAQSKAPLKGDAGQISSKQFGLSNTPTRHSTQIDQDPEKSKKAEGVDTAKAMGTIDPQRPAT</sequence>
<name>A0AAN6FS51_9PEZI</name>
<feature type="compositionally biased region" description="Basic and acidic residues" evidence="1">
    <location>
        <begin position="271"/>
        <end position="288"/>
    </location>
</feature>
<protein>
    <submittedName>
        <fullName evidence="2">Uncharacterized protein</fullName>
    </submittedName>
</protein>
<organism evidence="2 3">
    <name type="scientific">Friedmanniomyces endolithicus</name>
    <dbReference type="NCBI Taxonomy" id="329885"/>
    <lineage>
        <taxon>Eukaryota</taxon>
        <taxon>Fungi</taxon>
        <taxon>Dikarya</taxon>
        <taxon>Ascomycota</taxon>
        <taxon>Pezizomycotina</taxon>
        <taxon>Dothideomycetes</taxon>
        <taxon>Dothideomycetidae</taxon>
        <taxon>Mycosphaerellales</taxon>
        <taxon>Teratosphaeriaceae</taxon>
        <taxon>Friedmanniomyces</taxon>
    </lineage>
</organism>
<evidence type="ECO:0000256" key="1">
    <source>
        <dbReference type="SAM" id="MobiDB-lite"/>
    </source>
</evidence>
<feature type="compositionally biased region" description="Polar residues" evidence="1">
    <location>
        <begin position="211"/>
        <end position="241"/>
    </location>
</feature>
<comment type="caution">
    <text evidence="2">The sequence shown here is derived from an EMBL/GenBank/DDBJ whole genome shotgun (WGS) entry which is preliminary data.</text>
</comment>
<feature type="compositionally biased region" description="Basic and acidic residues" evidence="1">
    <location>
        <begin position="345"/>
        <end position="356"/>
    </location>
</feature>
<feature type="compositionally biased region" description="Polar residues" evidence="1">
    <location>
        <begin position="323"/>
        <end position="343"/>
    </location>
</feature>
<accession>A0AAN6FS51</accession>
<feature type="region of interest" description="Disordered" evidence="1">
    <location>
        <begin position="121"/>
        <end position="371"/>
    </location>
</feature>
<dbReference type="EMBL" id="JASUXU010000013">
    <property type="protein sequence ID" value="KAK0323229.1"/>
    <property type="molecule type" value="Genomic_DNA"/>
</dbReference>